<feature type="domain" description="Methyltransferase type 11" evidence="1">
    <location>
        <begin position="19"/>
        <end position="105"/>
    </location>
</feature>
<dbReference type="Pfam" id="PF08241">
    <property type="entry name" value="Methyltransf_11"/>
    <property type="match status" value="1"/>
</dbReference>
<dbReference type="InterPro" id="IPR013216">
    <property type="entry name" value="Methyltransf_11"/>
</dbReference>
<dbReference type="RefSeq" id="WP_270039693.1">
    <property type="nucleotide sequence ID" value="NZ_JAPDOD010000006.1"/>
</dbReference>
<evidence type="ECO:0000313" key="3">
    <source>
        <dbReference type="Proteomes" id="UP001149140"/>
    </source>
</evidence>
<dbReference type="EMBL" id="JAPDOD010000006">
    <property type="protein sequence ID" value="MDA0160709.1"/>
    <property type="molecule type" value="Genomic_DNA"/>
</dbReference>
<dbReference type="Proteomes" id="UP001149140">
    <property type="component" value="Unassembled WGS sequence"/>
</dbReference>
<protein>
    <submittedName>
        <fullName evidence="2">Class I SAM-dependent methyltransferase</fullName>
    </submittedName>
</protein>
<proteinExistence type="predicted"/>
<comment type="caution">
    <text evidence="2">The sequence shown here is derived from an EMBL/GenBank/DDBJ whole genome shotgun (WGS) entry which is preliminary data.</text>
</comment>
<name>A0A9X3RZX4_9ACTN</name>
<evidence type="ECO:0000313" key="2">
    <source>
        <dbReference type="EMBL" id="MDA0160709.1"/>
    </source>
</evidence>
<organism evidence="2 3">
    <name type="scientific">Solirubrobacter ginsenosidimutans</name>
    <dbReference type="NCBI Taxonomy" id="490573"/>
    <lineage>
        <taxon>Bacteria</taxon>
        <taxon>Bacillati</taxon>
        <taxon>Actinomycetota</taxon>
        <taxon>Thermoleophilia</taxon>
        <taxon>Solirubrobacterales</taxon>
        <taxon>Solirubrobacteraceae</taxon>
        <taxon>Solirubrobacter</taxon>
    </lineage>
</organism>
<dbReference type="GO" id="GO:0032259">
    <property type="term" value="P:methylation"/>
    <property type="evidence" value="ECO:0007669"/>
    <property type="project" value="UniProtKB-KW"/>
</dbReference>
<keyword evidence="2" id="KW-0489">Methyltransferase</keyword>
<sequence length="209" mass="23009">MSDFEQLASAIDVRGKVVVDIGCGDGAFVRALASAGADALGIEVTEDAVARAREKDPDHRYELGGAQALPLADQSVDVATLMLSLHHVPDPRTAFPELKRVVREHVWIAEPLPEGEFFELLRPVDDETEVRANAQRAIAEQEGFDRVETVEYEVTLTIGSFEALRDRILAADPSRAERFAQLEAGLRERFTPGEYVVPMRADLLRSAGR</sequence>
<dbReference type="PANTHER" id="PTHR43861:SF1">
    <property type="entry name" value="TRANS-ACONITATE 2-METHYLTRANSFERASE"/>
    <property type="match status" value="1"/>
</dbReference>
<keyword evidence="2" id="KW-0808">Transferase</keyword>
<dbReference type="GO" id="GO:0008757">
    <property type="term" value="F:S-adenosylmethionine-dependent methyltransferase activity"/>
    <property type="evidence" value="ECO:0007669"/>
    <property type="project" value="InterPro"/>
</dbReference>
<accession>A0A9X3RZX4</accession>
<dbReference type="Gene3D" id="3.40.50.150">
    <property type="entry name" value="Vaccinia Virus protein VP39"/>
    <property type="match status" value="1"/>
</dbReference>
<dbReference type="SUPFAM" id="SSF53335">
    <property type="entry name" value="S-adenosyl-L-methionine-dependent methyltransferases"/>
    <property type="match status" value="1"/>
</dbReference>
<reference evidence="2" key="1">
    <citation type="submission" date="2022-10" db="EMBL/GenBank/DDBJ databases">
        <title>The WGS of Solirubrobacter ginsenosidimutans DSM 21036.</title>
        <authorList>
            <person name="Jiang Z."/>
        </authorList>
    </citation>
    <scope>NUCLEOTIDE SEQUENCE</scope>
    <source>
        <strain evidence="2">DSM 21036</strain>
    </source>
</reference>
<evidence type="ECO:0000259" key="1">
    <source>
        <dbReference type="Pfam" id="PF08241"/>
    </source>
</evidence>
<dbReference type="AlphaFoldDB" id="A0A9X3RZX4"/>
<keyword evidence="3" id="KW-1185">Reference proteome</keyword>
<dbReference type="InterPro" id="IPR029063">
    <property type="entry name" value="SAM-dependent_MTases_sf"/>
</dbReference>
<gene>
    <name evidence="2" type="ORF">OM076_10570</name>
</gene>
<dbReference type="CDD" id="cd02440">
    <property type="entry name" value="AdoMet_MTases"/>
    <property type="match status" value="1"/>
</dbReference>
<dbReference type="PANTHER" id="PTHR43861">
    <property type="entry name" value="TRANS-ACONITATE 2-METHYLTRANSFERASE-RELATED"/>
    <property type="match status" value="1"/>
</dbReference>